<keyword evidence="2" id="KW-1185">Reference proteome</keyword>
<evidence type="ECO:0000313" key="1">
    <source>
        <dbReference type="EMBL" id="MDR7279682.1"/>
    </source>
</evidence>
<dbReference type="Pfam" id="PF06013">
    <property type="entry name" value="WXG100"/>
    <property type="match status" value="1"/>
</dbReference>
<dbReference type="RefSeq" id="WP_310373640.1">
    <property type="nucleotide sequence ID" value="NZ_JAVDYB010000001.1"/>
</dbReference>
<reference evidence="1" key="1">
    <citation type="submission" date="2023-07" db="EMBL/GenBank/DDBJ databases">
        <title>Sequencing the genomes of 1000 actinobacteria strains.</title>
        <authorList>
            <person name="Klenk H.-P."/>
        </authorList>
    </citation>
    <scope>NUCLEOTIDE SEQUENCE</scope>
    <source>
        <strain evidence="1">DSM 44707</strain>
    </source>
</reference>
<evidence type="ECO:0000313" key="2">
    <source>
        <dbReference type="Proteomes" id="UP001183643"/>
    </source>
</evidence>
<dbReference type="AlphaFoldDB" id="A0AAE3YV04"/>
<sequence length="102" mass="10798">MTEETTVDPAVLAGMAARCDDAAGRMRALLRGWDAGGAAWRGAGGRAFDDARADWEREREALVDALTQAAVLLRATAARYVAADDDAGADLAGLFGVWTRRC</sequence>
<dbReference type="InterPro" id="IPR036689">
    <property type="entry name" value="ESAT-6-like_sf"/>
</dbReference>
<comment type="caution">
    <text evidence="1">The sequence shown here is derived from an EMBL/GenBank/DDBJ whole genome shotgun (WGS) entry which is preliminary data.</text>
</comment>
<proteinExistence type="predicted"/>
<accession>A0AAE3YV04</accession>
<dbReference type="EMBL" id="JAVDYB010000001">
    <property type="protein sequence ID" value="MDR7279682.1"/>
    <property type="molecule type" value="Genomic_DNA"/>
</dbReference>
<dbReference type="Gene3D" id="1.10.287.1060">
    <property type="entry name" value="ESAT-6-like"/>
    <property type="match status" value="1"/>
</dbReference>
<dbReference type="SUPFAM" id="SSF140453">
    <property type="entry name" value="EsxAB dimer-like"/>
    <property type="match status" value="1"/>
</dbReference>
<dbReference type="InterPro" id="IPR010310">
    <property type="entry name" value="T7SS_ESAT-6-like"/>
</dbReference>
<protein>
    <submittedName>
        <fullName evidence="1">WXG100 family type VII secretion target</fullName>
    </submittedName>
</protein>
<name>A0AAE3YV04_9ACTN</name>
<gene>
    <name evidence="1" type="ORF">J2S41_006460</name>
</gene>
<organism evidence="1 2">
    <name type="scientific">Catenuloplanes atrovinosus</name>
    <dbReference type="NCBI Taxonomy" id="137266"/>
    <lineage>
        <taxon>Bacteria</taxon>
        <taxon>Bacillati</taxon>
        <taxon>Actinomycetota</taxon>
        <taxon>Actinomycetes</taxon>
        <taxon>Micromonosporales</taxon>
        <taxon>Micromonosporaceae</taxon>
        <taxon>Catenuloplanes</taxon>
    </lineage>
</organism>
<dbReference type="Proteomes" id="UP001183643">
    <property type="component" value="Unassembled WGS sequence"/>
</dbReference>